<evidence type="ECO:0000256" key="4">
    <source>
        <dbReference type="ARBA" id="ARBA00022729"/>
    </source>
</evidence>
<protein>
    <submittedName>
        <fullName evidence="6">Transthyretin-like family protein</fullName>
    </submittedName>
</protein>
<dbReference type="InterPro" id="IPR038479">
    <property type="entry name" value="Transthyretin-like_sf"/>
</dbReference>
<keyword evidence="5" id="KW-1185">Reference proteome</keyword>
<keyword evidence="4" id="KW-0732">Signal</keyword>
<dbReference type="PROSITE" id="PS51257">
    <property type="entry name" value="PROKAR_LIPOPROTEIN"/>
    <property type="match status" value="1"/>
</dbReference>
<dbReference type="PANTHER" id="PTHR21700">
    <property type="entry name" value="TRANSTHYRETIN-LIKE FAMILY PROTEIN-RELATED"/>
    <property type="match status" value="1"/>
</dbReference>
<dbReference type="Proteomes" id="UP000095287">
    <property type="component" value="Unplaced"/>
</dbReference>
<proteinExistence type="inferred from homology"/>
<sequence>MLATRSVGLSESGMIGALLLVACLLPRTVYTRNECYLVYGRLVCEGRPDSVANLVVDLKDDDGVGIDDHIGRTQTSENGSFSVTGCGYDPLPFNAPDPYLRIIHTCDRASNYTKLRKLEMAIFPVSLPKLQNIGKIFLDEE</sequence>
<accession>A0A1I8ACW7</accession>
<reference evidence="6" key="1">
    <citation type="submission" date="2016-11" db="UniProtKB">
        <authorList>
            <consortium name="WormBaseParasite"/>
        </authorList>
    </citation>
    <scope>IDENTIFICATION</scope>
</reference>
<keyword evidence="3" id="KW-0964">Secreted</keyword>
<dbReference type="Gene3D" id="2.60.40.3330">
    <property type="match status" value="1"/>
</dbReference>
<dbReference type="InterPro" id="IPR001534">
    <property type="entry name" value="Transthyretin-like"/>
</dbReference>
<evidence type="ECO:0000256" key="2">
    <source>
        <dbReference type="ARBA" id="ARBA00010112"/>
    </source>
</evidence>
<dbReference type="PANTHER" id="PTHR21700:SF46">
    <property type="entry name" value="TRANSTHYRETIN-LIKE PROTEIN 52"/>
    <property type="match status" value="1"/>
</dbReference>
<dbReference type="WBParaSite" id="L893_g4158.t1">
    <property type="protein sequence ID" value="L893_g4158.t1"/>
    <property type="gene ID" value="L893_g4158"/>
</dbReference>
<evidence type="ECO:0000256" key="1">
    <source>
        <dbReference type="ARBA" id="ARBA00004613"/>
    </source>
</evidence>
<dbReference type="GO" id="GO:0005576">
    <property type="term" value="C:extracellular region"/>
    <property type="evidence" value="ECO:0007669"/>
    <property type="project" value="UniProtKB-SubCell"/>
</dbReference>
<evidence type="ECO:0000313" key="5">
    <source>
        <dbReference type="Proteomes" id="UP000095287"/>
    </source>
</evidence>
<comment type="similarity">
    <text evidence="2">Belongs to the nematode transthyretin-like family.</text>
</comment>
<dbReference type="Pfam" id="PF01060">
    <property type="entry name" value="TTR-52"/>
    <property type="match status" value="1"/>
</dbReference>
<organism evidence="5 6">
    <name type="scientific">Steinernema glaseri</name>
    <dbReference type="NCBI Taxonomy" id="37863"/>
    <lineage>
        <taxon>Eukaryota</taxon>
        <taxon>Metazoa</taxon>
        <taxon>Ecdysozoa</taxon>
        <taxon>Nematoda</taxon>
        <taxon>Chromadorea</taxon>
        <taxon>Rhabditida</taxon>
        <taxon>Tylenchina</taxon>
        <taxon>Panagrolaimomorpha</taxon>
        <taxon>Strongyloidoidea</taxon>
        <taxon>Steinernematidae</taxon>
        <taxon>Steinernema</taxon>
    </lineage>
</organism>
<evidence type="ECO:0000313" key="6">
    <source>
        <dbReference type="WBParaSite" id="L893_g4158.t1"/>
    </source>
</evidence>
<name>A0A1I8ACW7_9BILA</name>
<comment type="subcellular location">
    <subcellularLocation>
        <location evidence="1">Secreted</location>
    </subcellularLocation>
</comment>
<dbReference type="AlphaFoldDB" id="A0A1I8ACW7"/>
<dbReference type="GO" id="GO:0009986">
    <property type="term" value="C:cell surface"/>
    <property type="evidence" value="ECO:0007669"/>
    <property type="project" value="InterPro"/>
</dbReference>
<evidence type="ECO:0000256" key="3">
    <source>
        <dbReference type="ARBA" id="ARBA00022525"/>
    </source>
</evidence>